<protein>
    <recommendedName>
        <fullName evidence="3">Lipoyl-binding domain-containing protein</fullName>
    </recommendedName>
</protein>
<dbReference type="EMBL" id="QOCW01000002">
    <property type="protein sequence ID" value="RBW70881.1"/>
    <property type="molecule type" value="Genomic_DNA"/>
</dbReference>
<reference evidence="1 2" key="1">
    <citation type="submission" date="2018-07" db="EMBL/GenBank/DDBJ databases">
        <title>Lottiidibacillus patelloidae gen. nov., sp. nov., isolated from the intestinal tract of a marine limpet and the reclassification of B. taeanensis BH030017T, B. algicola KMM 3737T and B. hwajinpoensis SW-72T as genus Lottiidibacillus.</title>
        <authorList>
            <person name="Liu R."/>
            <person name="Huang Z."/>
        </authorList>
    </citation>
    <scope>NUCLEOTIDE SEQUENCE [LARGE SCALE GENOMIC DNA]</scope>
    <source>
        <strain evidence="1 2">BH030017</strain>
    </source>
</reference>
<sequence>MTALVENSASPCYAISTKIQKVTSPYYGIVEKILVESTSHIYEWEPLFLIKTLTGEYKTVAVAVSGYITSLEVKQGDLVHFNTPLALLQDDLLVTGSD</sequence>
<evidence type="ECO:0008006" key="3">
    <source>
        <dbReference type="Google" id="ProtNLM"/>
    </source>
</evidence>
<dbReference type="Proteomes" id="UP000253314">
    <property type="component" value="Unassembled WGS sequence"/>
</dbReference>
<gene>
    <name evidence="1" type="ORF">DS031_02455</name>
</gene>
<name>A0A366Y3W8_9BACI</name>
<proteinExistence type="predicted"/>
<evidence type="ECO:0000313" key="2">
    <source>
        <dbReference type="Proteomes" id="UP000253314"/>
    </source>
</evidence>
<dbReference type="RefSeq" id="WP_113804359.1">
    <property type="nucleotide sequence ID" value="NZ_QOCW01000002.1"/>
</dbReference>
<dbReference type="Gene3D" id="2.40.50.100">
    <property type="match status" value="1"/>
</dbReference>
<accession>A0A366Y3W8</accession>
<dbReference type="OrthoDB" id="2639611at2"/>
<evidence type="ECO:0000313" key="1">
    <source>
        <dbReference type="EMBL" id="RBW70881.1"/>
    </source>
</evidence>
<dbReference type="AlphaFoldDB" id="A0A366Y3W8"/>
<keyword evidence="2" id="KW-1185">Reference proteome</keyword>
<dbReference type="InterPro" id="IPR011053">
    <property type="entry name" value="Single_hybrid_motif"/>
</dbReference>
<comment type="caution">
    <text evidence="1">The sequence shown here is derived from an EMBL/GenBank/DDBJ whole genome shotgun (WGS) entry which is preliminary data.</text>
</comment>
<dbReference type="SUPFAM" id="SSF51230">
    <property type="entry name" value="Single hybrid motif"/>
    <property type="match status" value="1"/>
</dbReference>
<organism evidence="1 2">
    <name type="scientific">Bacillus taeanensis</name>
    <dbReference type="NCBI Taxonomy" id="273032"/>
    <lineage>
        <taxon>Bacteria</taxon>
        <taxon>Bacillati</taxon>
        <taxon>Bacillota</taxon>
        <taxon>Bacilli</taxon>
        <taxon>Bacillales</taxon>
        <taxon>Bacillaceae</taxon>
        <taxon>Bacillus</taxon>
    </lineage>
</organism>